<evidence type="ECO:0000313" key="15">
    <source>
        <dbReference type="Proteomes" id="UP001190700"/>
    </source>
</evidence>
<dbReference type="SUPFAM" id="SSF81324">
    <property type="entry name" value="Voltage-gated potassium channels"/>
    <property type="match status" value="1"/>
</dbReference>
<dbReference type="GO" id="GO:0008076">
    <property type="term" value="C:voltage-gated potassium channel complex"/>
    <property type="evidence" value="ECO:0007669"/>
    <property type="project" value="InterPro"/>
</dbReference>
<keyword evidence="3" id="KW-0633">Potassium transport</keyword>
<comment type="caution">
    <text evidence="14">The sequence shown here is derived from an EMBL/GenBank/DDBJ whole genome shotgun (WGS) entry which is preliminary data.</text>
</comment>
<dbReference type="PRINTS" id="PR00169">
    <property type="entry name" value="KCHANNEL"/>
</dbReference>
<evidence type="ECO:0000256" key="6">
    <source>
        <dbReference type="ARBA" id="ARBA00022882"/>
    </source>
</evidence>
<evidence type="ECO:0000256" key="8">
    <source>
        <dbReference type="ARBA" id="ARBA00022989"/>
    </source>
</evidence>
<dbReference type="Gene3D" id="1.20.120.350">
    <property type="entry name" value="Voltage-gated potassium channels. Chain C"/>
    <property type="match status" value="1"/>
</dbReference>
<dbReference type="AlphaFoldDB" id="A0AAE0KQT1"/>
<evidence type="ECO:0000256" key="4">
    <source>
        <dbReference type="ARBA" id="ARBA00022692"/>
    </source>
</evidence>
<protein>
    <recommendedName>
        <fullName evidence="13">EF-hand domain-containing protein</fullName>
    </recommendedName>
</protein>
<evidence type="ECO:0000256" key="12">
    <source>
        <dbReference type="SAM" id="Phobius"/>
    </source>
</evidence>
<feature type="transmembrane region" description="Helical" evidence="12">
    <location>
        <begin position="285"/>
        <end position="309"/>
    </location>
</feature>
<dbReference type="Proteomes" id="UP001190700">
    <property type="component" value="Unassembled WGS sequence"/>
</dbReference>
<dbReference type="InterPro" id="IPR011992">
    <property type="entry name" value="EF-hand-dom_pair"/>
</dbReference>
<dbReference type="EMBL" id="LGRX02020679">
    <property type="protein sequence ID" value="KAK3257313.1"/>
    <property type="molecule type" value="Genomic_DNA"/>
</dbReference>
<evidence type="ECO:0000256" key="7">
    <source>
        <dbReference type="ARBA" id="ARBA00022958"/>
    </source>
</evidence>
<evidence type="ECO:0000256" key="5">
    <source>
        <dbReference type="ARBA" id="ARBA00022826"/>
    </source>
</evidence>
<keyword evidence="6" id="KW-0851">Voltage-gated channel</keyword>
<keyword evidence="5" id="KW-0631">Potassium channel</keyword>
<keyword evidence="15" id="KW-1185">Reference proteome</keyword>
<keyword evidence="2" id="KW-0813">Transport</keyword>
<evidence type="ECO:0000256" key="10">
    <source>
        <dbReference type="ARBA" id="ARBA00023136"/>
    </source>
</evidence>
<dbReference type="PANTHER" id="PTHR11537:SF254">
    <property type="entry name" value="POTASSIUM VOLTAGE-GATED CHANNEL PROTEIN SHAB"/>
    <property type="match status" value="1"/>
</dbReference>
<dbReference type="InterPro" id="IPR028325">
    <property type="entry name" value="VG_K_chnl"/>
</dbReference>
<dbReference type="PROSITE" id="PS50222">
    <property type="entry name" value="EF_HAND_2"/>
    <property type="match status" value="1"/>
</dbReference>
<evidence type="ECO:0000256" key="9">
    <source>
        <dbReference type="ARBA" id="ARBA00023065"/>
    </source>
</evidence>
<evidence type="ECO:0000256" key="1">
    <source>
        <dbReference type="ARBA" id="ARBA00004141"/>
    </source>
</evidence>
<evidence type="ECO:0000313" key="14">
    <source>
        <dbReference type="EMBL" id="KAK3257313.1"/>
    </source>
</evidence>
<accession>A0AAE0KQT1</accession>
<evidence type="ECO:0000256" key="3">
    <source>
        <dbReference type="ARBA" id="ARBA00022538"/>
    </source>
</evidence>
<keyword evidence="4 12" id="KW-0812">Transmembrane</keyword>
<keyword evidence="10 12" id="KW-0472">Membrane</keyword>
<evidence type="ECO:0000256" key="11">
    <source>
        <dbReference type="ARBA" id="ARBA00023303"/>
    </source>
</evidence>
<dbReference type="GO" id="GO:0005509">
    <property type="term" value="F:calcium ion binding"/>
    <property type="evidence" value="ECO:0007669"/>
    <property type="project" value="InterPro"/>
</dbReference>
<organism evidence="14 15">
    <name type="scientific">Cymbomonas tetramitiformis</name>
    <dbReference type="NCBI Taxonomy" id="36881"/>
    <lineage>
        <taxon>Eukaryota</taxon>
        <taxon>Viridiplantae</taxon>
        <taxon>Chlorophyta</taxon>
        <taxon>Pyramimonadophyceae</taxon>
        <taxon>Pyramimonadales</taxon>
        <taxon>Pyramimonadaceae</taxon>
        <taxon>Cymbomonas</taxon>
    </lineage>
</organism>
<evidence type="ECO:0000256" key="2">
    <source>
        <dbReference type="ARBA" id="ARBA00022448"/>
    </source>
</evidence>
<keyword evidence="8 12" id="KW-1133">Transmembrane helix</keyword>
<proteinExistence type="predicted"/>
<evidence type="ECO:0000259" key="13">
    <source>
        <dbReference type="PROSITE" id="PS50222"/>
    </source>
</evidence>
<dbReference type="SUPFAM" id="SSF47473">
    <property type="entry name" value="EF-hand"/>
    <property type="match status" value="1"/>
</dbReference>
<feature type="transmembrane region" description="Helical" evidence="12">
    <location>
        <begin position="371"/>
        <end position="396"/>
    </location>
</feature>
<dbReference type="InterPro" id="IPR002048">
    <property type="entry name" value="EF_hand_dom"/>
</dbReference>
<keyword evidence="11" id="KW-0407">Ion channel</keyword>
<reference evidence="14 15" key="1">
    <citation type="journal article" date="2015" name="Genome Biol. Evol.">
        <title>Comparative Genomics of a Bacterivorous Green Alga Reveals Evolutionary Causalities and Consequences of Phago-Mixotrophic Mode of Nutrition.</title>
        <authorList>
            <person name="Burns J.A."/>
            <person name="Paasch A."/>
            <person name="Narechania A."/>
            <person name="Kim E."/>
        </authorList>
    </citation>
    <scope>NUCLEOTIDE SEQUENCE [LARGE SCALE GENOMIC DNA]</scope>
    <source>
        <strain evidence="14 15">PLY_AMNH</strain>
    </source>
</reference>
<dbReference type="Pfam" id="PF00520">
    <property type="entry name" value="Ion_trans"/>
    <property type="match status" value="1"/>
</dbReference>
<sequence>MDERATDEAIVIYLQCDLVQEYFIVPKPMTVATKELSRLYEIFDVCSKTYITVDDLMRECRDEPFVRRLMAQNDINFDGKLTRDEFDLLVIKVCQEKPNLDVRERIYLTFSDPTSSKMSHCISLFIMVLIVLSSISFVTETMQEFASSPSDDMNGEPIPDPIFGHIEAFCIICFTVEFLSRAFTVHAIREQHELTYVLFQPSQKTDHHPPTRSGLQKTVSWVLDVMNVIDLAAILPFYIELSLGAGSGGFGFLRVVRLARIFRVFKMGKYNEGMKMFAGVMIESLQAMTLLFFFLAISLVVFGSMIYFAEAGTWTVSAEYPDGVYLRPDITHTSDEISPFKSIPDSFWWVMVTVSSVGYGDYYPTTVFGKVIAVACMTTGVLVLALPVTIIGANFANEYCDEEAQLKRKREKLATRERYALAWKEQRYEELLRDGAITEKDISESHIEQIERHMLTKTEPKVITEEERLAAAAVVDDAIADGKGLLQQISDSSSLPEALREDLSDQFLRRLSSLEATEADKKLLRLGFMILLTKVRHCTVSAEAARTFFT</sequence>
<dbReference type="PANTHER" id="PTHR11537">
    <property type="entry name" value="VOLTAGE-GATED POTASSIUM CHANNEL"/>
    <property type="match status" value="1"/>
</dbReference>
<gene>
    <name evidence="14" type="ORF">CYMTET_33594</name>
</gene>
<comment type="subcellular location">
    <subcellularLocation>
        <location evidence="1">Membrane</location>
        <topology evidence="1">Multi-pass membrane protein</topology>
    </subcellularLocation>
</comment>
<feature type="transmembrane region" description="Helical" evidence="12">
    <location>
        <begin position="245"/>
        <end position="265"/>
    </location>
</feature>
<keyword evidence="7" id="KW-0630">Potassium</keyword>
<feature type="domain" description="EF-hand" evidence="13">
    <location>
        <begin position="61"/>
        <end position="96"/>
    </location>
</feature>
<name>A0AAE0KQT1_9CHLO</name>
<dbReference type="InterPro" id="IPR005821">
    <property type="entry name" value="Ion_trans_dom"/>
</dbReference>
<keyword evidence="9" id="KW-0406">Ion transport</keyword>
<dbReference type="Gene3D" id="1.10.287.70">
    <property type="match status" value="1"/>
</dbReference>
<dbReference type="GO" id="GO:0005249">
    <property type="term" value="F:voltage-gated potassium channel activity"/>
    <property type="evidence" value="ECO:0007669"/>
    <property type="project" value="InterPro"/>
</dbReference>
<feature type="transmembrane region" description="Helical" evidence="12">
    <location>
        <begin position="121"/>
        <end position="142"/>
    </location>
</feature>
<dbReference type="GO" id="GO:0001508">
    <property type="term" value="P:action potential"/>
    <property type="evidence" value="ECO:0007669"/>
    <property type="project" value="TreeGrafter"/>
</dbReference>
<dbReference type="InterPro" id="IPR027359">
    <property type="entry name" value="Volt_channel_dom_sf"/>
</dbReference>